<evidence type="ECO:0000313" key="4">
    <source>
        <dbReference type="EMBL" id="VFB00461.1"/>
    </source>
</evidence>
<evidence type="ECO:0000313" key="6">
    <source>
        <dbReference type="Proteomes" id="UP000306378"/>
    </source>
</evidence>
<dbReference type="Proteomes" id="UP000290439">
    <property type="component" value="Chromosome"/>
</dbReference>
<evidence type="ECO:0000313" key="7">
    <source>
        <dbReference type="Proteomes" id="UP000471166"/>
    </source>
</evidence>
<dbReference type="RefSeq" id="WP_048833791.1">
    <property type="nucleotide sequence ID" value="NZ_AP026975.1"/>
</dbReference>
<evidence type="ECO:0000256" key="1">
    <source>
        <dbReference type="SAM" id="Phobius"/>
    </source>
</evidence>
<gene>
    <name evidence="3" type="ORF">FEK34_12675</name>
    <name evidence="2" type="ORF">GV791_02110</name>
    <name evidence="4" type="ORF">NCTC10797_04257</name>
</gene>
<keyword evidence="1" id="KW-1133">Transmembrane helix</keyword>
<dbReference type="Proteomes" id="UP000471166">
    <property type="component" value="Unassembled WGS sequence"/>
</dbReference>
<reference evidence="4 5" key="1">
    <citation type="submission" date="2019-02" db="EMBL/GenBank/DDBJ databases">
        <authorList>
            <consortium name="Pathogen Informatics"/>
        </authorList>
    </citation>
    <scope>NUCLEOTIDE SEQUENCE [LARGE SCALE GENOMIC DNA]</scope>
    <source>
        <strain evidence="4 5">3012STDY6756504</strain>
    </source>
</reference>
<feature type="transmembrane region" description="Helical" evidence="1">
    <location>
        <begin position="20"/>
        <end position="40"/>
    </location>
</feature>
<dbReference type="Proteomes" id="UP000306378">
    <property type="component" value="Unassembled WGS sequence"/>
</dbReference>
<sequence length="65" mass="7101">MDRGLKNTHPLYRRLRPHDWVEWLIVALLFAVSAVGIYVLTGSLASALFVGALVWLVAAGVVALL</sequence>
<protein>
    <submittedName>
        <fullName evidence="3">Uncharacterized protein</fullName>
    </submittedName>
</protein>
<keyword evidence="1" id="KW-0472">Membrane</keyword>
<evidence type="ECO:0000313" key="5">
    <source>
        <dbReference type="Proteomes" id="UP000290439"/>
    </source>
</evidence>
<proteinExistence type="predicted"/>
<feature type="transmembrane region" description="Helical" evidence="1">
    <location>
        <begin position="46"/>
        <end position="64"/>
    </location>
</feature>
<organism evidence="3 6">
    <name type="scientific">Nocardia cyriacigeorgica</name>
    <dbReference type="NCBI Taxonomy" id="135487"/>
    <lineage>
        <taxon>Bacteria</taxon>
        <taxon>Bacillati</taxon>
        <taxon>Actinomycetota</taxon>
        <taxon>Actinomycetes</taxon>
        <taxon>Mycobacteriales</taxon>
        <taxon>Nocardiaceae</taxon>
        <taxon>Nocardia</taxon>
    </lineage>
</organism>
<dbReference type="EMBL" id="VBUT01000004">
    <property type="protein sequence ID" value="TLF78646.1"/>
    <property type="molecule type" value="Genomic_DNA"/>
</dbReference>
<dbReference type="AlphaFoldDB" id="A0A2L2JNX3"/>
<reference evidence="2 7" key="3">
    <citation type="submission" date="2020-01" db="EMBL/GenBank/DDBJ databases">
        <title>Genetics and antimicrobial susceptibilities of Nocardia species isolated from the soil; a comparison with species isolated from humans.</title>
        <authorList>
            <person name="Carrasco G."/>
            <person name="Monzon S."/>
            <person name="Sansegundo M."/>
            <person name="Garcia E."/>
            <person name="Garrido N."/>
            <person name="Medina M.J."/>
            <person name="Villalon P."/>
            <person name="Ramirez-Arocha A.C."/>
            <person name="Jimenez P."/>
            <person name="Cuesta I."/>
            <person name="Valdezate S."/>
        </authorList>
    </citation>
    <scope>NUCLEOTIDE SEQUENCE [LARGE SCALE GENOMIC DNA]</scope>
    <source>
        <strain evidence="2 7">CNM20110626</strain>
    </source>
</reference>
<name>A0A2L2JNX3_9NOCA</name>
<dbReference type="EMBL" id="JAAGVB010000002">
    <property type="protein sequence ID" value="NEW31356.1"/>
    <property type="molecule type" value="Genomic_DNA"/>
</dbReference>
<accession>A0A2L2JNX3</accession>
<evidence type="ECO:0000313" key="3">
    <source>
        <dbReference type="EMBL" id="TLF78646.1"/>
    </source>
</evidence>
<dbReference type="OrthoDB" id="4571165at2"/>
<evidence type="ECO:0000313" key="2">
    <source>
        <dbReference type="EMBL" id="NEW31356.1"/>
    </source>
</evidence>
<keyword evidence="1" id="KW-0812">Transmembrane</keyword>
<reference evidence="3 6" key="2">
    <citation type="submission" date="2019-05" db="EMBL/GenBank/DDBJ databases">
        <title>Genomes sequences of two Nocardia cyriacigeorgica environmental isolates, type strains Nocardia asteroides ATCC 19247 and Nocardia cyriacigeorgica DSM 44484.</title>
        <authorList>
            <person name="Vautrin F."/>
            <person name="Bergeron E."/>
            <person name="Dubost A."/>
            <person name="Abrouk D."/>
            <person name="Rodriguez Nava V."/>
            <person name="Pujic P."/>
        </authorList>
    </citation>
    <scope>NUCLEOTIDE SEQUENCE [LARGE SCALE GENOMIC DNA]</scope>
    <source>
        <strain evidence="3 6">EML 446</strain>
    </source>
</reference>
<dbReference type="GeneID" id="57068556"/>
<dbReference type="EMBL" id="LR215973">
    <property type="protein sequence ID" value="VFB00461.1"/>
    <property type="molecule type" value="Genomic_DNA"/>
</dbReference>